<keyword evidence="5" id="KW-1185">Reference proteome</keyword>
<dbReference type="PANTHER" id="PTHR45527:SF1">
    <property type="entry name" value="FATTY ACID SYNTHASE"/>
    <property type="match status" value="1"/>
</dbReference>
<dbReference type="NCBIfam" id="TIGR01733">
    <property type="entry name" value="AA-adenyl-dom"/>
    <property type="match status" value="1"/>
</dbReference>
<dbReference type="Pfam" id="PF13193">
    <property type="entry name" value="AMP-binding_C"/>
    <property type="match status" value="1"/>
</dbReference>
<dbReference type="GO" id="GO:0031177">
    <property type="term" value="F:phosphopantetheine binding"/>
    <property type="evidence" value="ECO:0007669"/>
    <property type="project" value="InterPro"/>
</dbReference>
<name>A0A8J3NRL7_9ACTN</name>
<dbReference type="Proteomes" id="UP000619293">
    <property type="component" value="Unassembled WGS sequence"/>
</dbReference>
<dbReference type="AlphaFoldDB" id="A0A8J3NRL7"/>
<dbReference type="InterPro" id="IPR010071">
    <property type="entry name" value="AA_adenyl_dom"/>
</dbReference>
<evidence type="ECO:0000313" key="5">
    <source>
        <dbReference type="Proteomes" id="UP000619293"/>
    </source>
</evidence>
<dbReference type="SMART" id="SM00823">
    <property type="entry name" value="PKS_PP"/>
    <property type="match status" value="1"/>
</dbReference>
<dbReference type="InterPro" id="IPR025110">
    <property type="entry name" value="AMP-bd_C"/>
</dbReference>
<dbReference type="InterPro" id="IPR020845">
    <property type="entry name" value="AMP-binding_CS"/>
</dbReference>
<evidence type="ECO:0000256" key="2">
    <source>
        <dbReference type="ARBA" id="ARBA00022553"/>
    </source>
</evidence>
<dbReference type="PROSITE" id="PS50075">
    <property type="entry name" value="CARRIER"/>
    <property type="match status" value="1"/>
</dbReference>
<dbReference type="GO" id="GO:0005829">
    <property type="term" value="C:cytosol"/>
    <property type="evidence" value="ECO:0007669"/>
    <property type="project" value="TreeGrafter"/>
</dbReference>
<dbReference type="InterPro" id="IPR045851">
    <property type="entry name" value="AMP-bd_C_sf"/>
</dbReference>
<gene>
    <name evidence="4" type="ORF">Cch02nite_37560</name>
</gene>
<dbReference type="SUPFAM" id="SSF47336">
    <property type="entry name" value="ACP-like"/>
    <property type="match status" value="1"/>
</dbReference>
<comment type="caution">
    <text evidence="4">The sequence shown here is derived from an EMBL/GenBank/DDBJ whole genome shotgun (WGS) entry which is preliminary data.</text>
</comment>
<accession>A0A8J3NRL7</accession>
<dbReference type="InterPro" id="IPR020806">
    <property type="entry name" value="PKS_PP-bd"/>
</dbReference>
<dbReference type="GO" id="GO:0009239">
    <property type="term" value="P:enterobactin biosynthetic process"/>
    <property type="evidence" value="ECO:0007669"/>
    <property type="project" value="TreeGrafter"/>
</dbReference>
<evidence type="ECO:0000259" key="3">
    <source>
        <dbReference type="PROSITE" id="PS50075"/>
    </source>
</evidence>
<dbReference type="GO" id="GO:0047527">
    <property type="term" value="F:2,3-dihydroxybenzoate-serine ligase activity"/>
    <property type="evidence" value="ECO:0007669"/>
    <property type="project" value="TreeGrafter"/>
</dbReference>
<dbReference type="PROSITE" id="PS00455">
    <property type="entry name" value="AMP_BINDING"/>
    <property type="match status" value="1"/>
</dbReference>
<dbReference type="Gene3D" id="3.30.300.30">
    <property type="match status" value="1"/>
</dbReference>
<evidence type="ECO:0000256" key="1">
    <source>
        <dbReference type="ARBA" id="ARBA00022450"/>
    </source>
</evidence>
<sequence>MSESTGDDFPFVRTRVVLVTGTVLGTLDGLPARLAALGLLPAGRGAAGALRIADLDVGGDRAQAAELGRQDAEASRLAAPDAADLSIRLLRAGQGDGVLVIAARSDRTTADRVLRATVDHLAGHDLTPPAGAPVTPSASDAATRWRTWPAGLPQIIELPTDVRRPSPLPVTRSALAVADVALVGADVAARLLAAFAVVLARYTGHHRQALAVRLPFRADTGGELCPVEVILDGVGTAGELVDAAGSWLRHARRLRPPRQAELTRGGLVPDGRRFPWAQFGIQLSDEAERRWTAGGVTAVVVEACDEPLDLLLDVTVAADGTASATMSWSSGVLDLTEACALRDSLESLLPEMSRCPGMPLADLRAVTAPQRARLAQVNAEAGHAPQEPLEVLFARRARLTPAAVAVRDETGREVTYQELLDLSGTLAARLTGAGVRPGDTVLLALPRSLGEVVAVLGVVRAGAAYAAVDPAWPDARLAAIAAAARPAAVLALDADAARLAAMTSAPAVPVPTAGFARGPGAGPLELSPNRAAYVVFTSGSTGTPKGVSVPASAVVHLAHRPGFVDAGPGTRFLRLAPLSFDASTLELWAPLLNGGTIDVFPAGPVTPHELGGFLRERAVTTAWLTSGLFRLMAQQCPADFAGLRHLLTGGDVVSPEHVRALLRAHPGILVTNGYGPTENTTFTTVHHVDTAEDVEDPLPIGRPLPGTSVHVLDADGRLVPPGAVGELYTGGWGLADGYLDQPEQTAARFGRLSPDIPERLYRTGDMVRLDGRGRLRYLGRNDQQVKIRGYRIELDEVTRAVAEHDAVHDAVVAAVDGATGRRLLAAVTPPLPASVLDRVREHVSGLLPGYAVPSLWVSVAQFPLTQVGKVDARTLAALADGRTPGTTSAPPGTPPTVDVPGPAADPAQLAFVVMSQALGRTDIGPDDDFTVLGGDSLSLAAMLAALRNDHGRKVSARDFYLQPTLRRLGELLHAAPRATRVPEPIGARGGDHA</sequence>
<feature type="domain" description="Carrier" evidence="3">
    <location>
        <begin position="901"/>
        <end position="976"/>
    </location>
</feature>
<dbReference type="GO" id="GO:0043041">
    <property type="term" value="P:amino acid activation for nonribosomal peptide biosynthetic process"/>
    <property type="evidence" value="ECO:0007669"/>
    <property type="project" value="TreeGrafter"/>
</dbReference>
<dbReference type="Gene3D" id="3.30.559.30">
    <property type="entry name" value="Nonribosomal peptide synthetase, condensation domain"/>
    <property type="match status" value="1"/>
</dbReference>
<dbReference type="Pfam" id="PF00501">
    <property type="entry name" value="AMP-binding"/>
    <property type="match status" value="1"/>
</dbReference>
<protein>
    <recommendedName>
        <fullName evidence="3">Carrier domain-containing protein</fullName>
    </recommendedName>
</protein>
<evidence type="ECO:0000313" key="4">
    <source>
        <dbReference type="EMBL" id="GIF90312.1"/>
    </source>
</evidence>
<dbReference type="RefSeq" id="WP_191842868.1">
    <property type="nucleotide sequence ID" value="NZ_BONG01000022.1"/>
</dbReference>
<dbReference type="GO" id="GO:0009366">
    <property type="term" value="C:enterobactin synthetase complex"/>
    <property type="evidence" value="ECO:0007669"/>
    <property type="project" value="TreeGrafter"/>
</dbReference>
<organism evidence="4 5">
    <name type="scientific">Catellatospora chokoriensis</name>
    <dbReference type="NCBI Taxonomy" id="310353"/>
    <lineage>
        <taxon>Bacteria</taxon>
        <taxon>Bacillati</taxon>
        <taxon>Actinomycetota</taxon>
        <taxon>Actinomycetes</taxon>
        <taxon>Micromonosporales</taxon>
        <taxon>Micromonosporaceae</taxon>
        <taxon>Catellatospora</taxon>
    </lineage>
</organism>
<dbReference type="SUPFAM" id="SSF56801">
    <property type="entry name" value="Acetyl-CoA synthetase-like"/>
    <property type="match status" value="1"/>
</dbReference>
<proteinExistence type="predicted"/>
<keyword evidence="2" id="KW-0597">Phosphoprotein</keyword>
<dbReference type="Gene3D" id="1.10.1200.10">
    <property type="entry name" value="ACP-like"/>
    <property type="match status" value="1"/>
</dbReference>
<dbReference type="InterPro" id="IPR000873">
    <property type="entry name" value="AMP-dep_synth/lig_dom"/>
</dbReference>
<dbReference type="Pfam" id="PF00550">
    <property type="entry name" value="PP-binding"/>
    <property type="match status" value="1"/>
</dbReference>
<dbReference type="PANTHER" id="PTHR45527">
    <property type="entry name" value="NONRIBOSOMAL PEPTIDE SYNTHETASE"/>
    <property type="match status" value="1"/>
</dbReference>
<reference evidence="4 5" key="1">
    <citation type="submission" date="2021-01" db="EMBL/GenBank/DDBJ databases">
        <title>Whole genome shotgun sequence of Catellatospora chokoriensis NBRC 107358.</title>
        <authorList>
            <person name="Komaki H."/>
            <person name="Tamura T."/>
        </authorList>
    </citation>
    <scope>NUCLEOTIDE SEQUENCE [LARGE SCALE GENOMIC DNA]</scope>
    <source>
        <strain evidence="4 5">NBRC 107358</strain>
    </source>
</reference>
<dbReference type="SUPFAM" id="SSF52777">
    <property type="entry name" value="CoA-dependent acyltransferases"/>
    <property type="match status" value="1"/>
</dbReference>
<keyword evidence="1" id="KW-0596">Phosphopantetheine</keyword>
<dbReference type="Gene3D" id="2.30.38.10">
    <property type="entry name" value="Luciferase, Domain 3"/>
    <property type="match status" value="1"/>
</dbReference>
<dbReference type="Gene3D" id="3.40.50.980">
    <property type="match status" value="2"/>
</dbReference>
<dbReference type="InterPro" id="IPR036736">
    <property type="entry name" value="ACP-like_sf"/>
</dbReference>
<dbReference type="InterPro" id="IPR009081">
    <property type="entry name" value="PP-bd_ACP"/>
</dbReference>
<dbReference type="EMBL" id="BONG01000022">
    <property type="protein sequence ID" value="GIF90312.1"/>
    <property type="molecule type" value="Genomic_DNA"/>
</dbReference>